<feature type="compositionally biased region" description="Polar residues" evidence="5">
    <location>
        <begin position="335"/>
        <end position="347"/>
    </location>
</feature>
<feature type="compositionally biased region" description="Basic and acidic residues" evidence="5">
    <location>
        <begin position="88"/>
        <end position="97"/>
    </location>
</feature>
<evidence type="ECO:0000313" key="7">
    <source>
        <dbReference type="EMBL" id="KAK2942361.1"/>
    </source>
</evidence>
<proteinExistence type="predicted"/>
<feature type="region of interest" description="Disordered" evidence="5">
    <location>
        <begin position="308"/>
        <end position="433"/>
    </location>
</feature>
<evidence type="ECO:0000313" key="8">
    <source>
        <dbReference type="Proteomes" id="UP001281761"/>
    </source>
</evidence>
<feature type="compositionally biased region" description="Low complexity" evidence="5">
    <location>
        <begin position="238"/>
        <end position="270"/>
    </location>
</feature>
<feature type="domain" description="C2HC/C3H-type" evidence="6">
    <location>
        <begin position="281"/>
        <end position="310"/>
    </location>
</feature>
<keyword evidence="1" id="KW-0479">Metal-binding</keyword>
<evidence type="ECO:0000256" key="1">
    <source>
        <dbReference type="ARBA" id="ARBA00022723"/>
    </source>
</evidence>
<dbReference type="Proteomes" id="UP001281761">
    <property type="component" value="Unassembled WGS sequence"/>
</dbReference>
<dbReference type="EMBL" id="JARBJD010000414">
    <property type="protein sequence ID" value="KAK2942361.1"/>
    <property type="molecule type" value="Genomic_DNA"/>
</dbReference>
<feature type="compositionally biased region" description="Basic and acidic residues" evidence="5">
    <location>
        <begin position="173"/>
        <end position="188"/>
    </location>
</feature>
<feature type="compositionally biased region" description="Polar residues" evidence="5">
    <location>
        <begin position="559"/>
        <end position="573"/>
    </location>
</feature>
<keyword evidence="8" id="KW-1185">Reference proteome</keyword>
<dbReference type="PROSITE" id="PS52027">
    <property type="entry name" value="ZF_C2HC_C3H"/>
    <property type="match status" value="1"/>
</dbReference>
<evidence type="ECO:0000259" key="6">
    <source>
        <dbReference type="PROSITE" id="PS52027"/>
    </source>
</evidence>
<feature type="compositionally biased region" description="Basic and acidic residues" evidence="5">
    <location>
        <begin position="25"/>
        <end position="72"/>
    </location>
</feature>
<evidence type="ECO:0000256" key="5">
    <source>
        <dbReference type="SAM" id="MobiDB-lite"/>
    </source>
</evidence>
<feature type="compositionally biased region" description="Basic and acidic residues" evidence="5">
    <location>
        <begin position="578"/>
        <end position="591"/>
    </location>
</feature>
<protein>
    <recommendedName>
        <fullName evidence="6">C2HC/C3H-type domain-containing protein</fullName>
    </recommendedName>
</protein>
<feature type="region of interest" description="Disordered" evidence="5">
    <location>
        <begin position="215"/>
        <end position="276"/>
    </location>
</feature>
<feature type="compositionally biased region" description="Basic and acidic residues" evidence="5">
    <location>
        <begin position="107"/>
        <end position="139"/>
    </location>
</feature>
<evidence type="ECO:0000256" key="4">
    <source>
        <dbReference type="PROSITE-ProRule" id="PRU01371"/>
    </source>
</evidence>
<dbReference type="Gene3D" id="3.30.160.60">
    <property type="entry name" value="Classic Zinc Finger"/>
    <property type="match status" value="1"/>
</dbReference>
<comment type="caution">
    <text evidence="7">The sequence shown here is derived from an EMBL/GenBank/DDBJ whole genome shotgun (WGS) entry which is preliminary data.</text>
</comment>
<dbReference type="Pfam" id="PF13913">
    <property type="entry name" value="zf-C2HC_2"/>
    <property type="match status" value="1"/>
</dbReference>
<evidence type="ECO:0000256" key="3">
    <source>
        <dbReference type="ARBA" id="ARBA00022833"/>
    </source>
</evidence>
<accession>A0ABQ9WS97</accession>
<keyword evidence="3" id="KW-0862">Zinc</keyword>
<sequence length="611" mass="67572">MSDPNGEPPAKKPTKSKFSASKSKPSQDKKKIEKDTSTTDNSKPESKTSINNEDKSELKKDTSQAPVTKRESSVSPKPNGKAPSTDSSESKTPKERVSSSPSPQPQPEKEKKTKKETAKQKTPEEPKIEPKSPPEKEKPTPQPSEQTIPSKTETEPPKDDPPPSQNEATPATEEDKPKAEKAEEKPVNIEDQPIIIGHLQNMTFEEMIELKLKEDEERAKNEGKDGTMSATKKTSKETASSNTTPTSAKTTPPKAKNETPASATTSPDTSILLPTPDGEVELVKCAYCPRTFAKDRLEKHQVICKKRYEDEQWKKKNEELARKKEEKEKLEMTKTNRSPIKTGSTLLSPIKGRGGLNETKKEEEKTESVQDLVRRLKAEREAEEDDHQRSRGFNATAKNRSLSPSDEEALLMDNSAPLELPPIDFSSEKDESRLRDTIALRLQLLNMMDTQTAQPMTKMDTFEETLKKEQEILRKSVDNSPPQAKGGVPKSKVLRRPKTSGKVSVEPEKPKEPSPPRISRKASAHNPSTATHTKISPVKEPPAKGKVMSGIPKAKHRSTSPLNSLAHSSSTNALPRESSAKRKSEPKKCGKCKRELCCGDAAYCCRCGAKV</sequence>
<feature type="compositionally biased region" description="Polar residues" evidence="5">
    <location>
        <begin position="391"/>
        <end position="404"/>
    </location>
</feature>
<feature type="region of interest" description="Disordered" evidence="5">
    <location>
        <begin position="452"/>
        <end position="591"/>
    </location>
</feature>
<keyword evidence="2 4" id="KW-0863">Zinc-finger</keyword>
<organism evidence="7 8">
    <name type="scientific">Blattamonas nauphoetae</name>
    <dbReference type="NCBI Taxonomy" id="2049346"/>
    <lineage>
        <taxon>Eukaryota</taxon>
        <taxon>Metamonada</taxon>
        <taxon>Preaxostyla</taxon>
        <taxon>Oxymonadida</taxon>
        <taxon>Blattamonas</taxon>
    </lineage>
</organism>
<feature type="compositionally biased region" description="Basic and acidic residues" evidence="5">
    <location>
        <begin position="308"/>
        <end position="334"/>
    </location>
</feature>
<reference evidence="7 8" key="1">
    <citation type="journal article" date="2022" name="bioRxiv">
        <title>Genomics of Preaxostyla Flagellates Illuminates Evolutionary Transitions and the Path Towards Mitochondrial Loss.</title>
        <authorList>
            <person name="Novak L.V.F."/>
            <person name="Treitli S.C."/>
            <person name="Pyrih J."/>
            <person name="Halakuc P."/>
            <person name="Pipaliya S.V."/>
            <person name="Vacek V."/>
            <person name="Brzon O."/>
            <person name="Soukal P."/>
            <person name="Eme L."/>
            <person name="Dacks J.B."/>
            <person name="Karnkowska A."/>
            <person name="Elias M."/>
            <person name="Hampl V."/>
        </authorList>
    </citation>
    <scope>NUCLEOTIDE SEQUENCE [LARGE SCALE GENOMIC DNA]</scope>
    <source>
        <strain evidence="7">NAU3</strain>
        <tissue evidence="7">Gut</tissue>
    </source>
</reference>
<feature type="region of interest" description="Disordered" evidence="5">
    <location>
        <begin position="1"/>
        <end position="195"/>
    </location>
</feature>
<name>A0ABQ9WS97_9EUKA</name>
<feature type="compositionally biased region" description="Basic and acidic residues" evidence="5">
    <location>
        <begin position="152"/>
        <end position="161"/>
    </location>
</feature>
<feature type="compositionally biased region" description="Basic and acidic residues" evidence="5">
    <location>
        <begin position="460"/>
        <end position="477"/>
    </location>
</feature>
<evidence type="ECO:0000256" key="2">
    <source>
        <dbReference type="ARBA" id="ARBA00022771"/>
    </source>
</evidence>
<gene>
    <name evidence="7" type="ORF">BLNAU_22748</name>
</gene>
<feature type="compositionally biased region" description="Polar residues" evidence="5">
    <location>
        <begin position="525"/>
        <end position="534"/>
    </location>
</feature>
<feature type="compositionally biased region" description="Basic and acidic residues" evidence="5">
    <location>
        <begin position="215"/>
        <end position="225"/>
    </location>
</feature>
<feature type="compositionally biased region" description="Basic and acidic residues" evidence="5">
    <location>
        <begin position="505"/>
        <end position="514"/>
    </location>
</feature>
<feature type="compositionally biased region" description="Basic and acidic residues" evidence="5">
    <location>
        <begin position="358"/>
        <end position="380"/>
    </location>
</feature>
<dbReference type="InterPro" id="IPR049899">
    <property type="entry name" value="Znf_C2HC_C3H"/>
</dbReference>